<evidence type="ECO:0000256" key="3">
    <source>
        <dbReference type="ARBA" id="ARBA00012057"/>
    </source>
</evidence>
<keyword evidence="9 10" id="KW-0413">Isomerase</keyword>
<dbReference type="SUPFAM" id="SSF55811">
    <property type="entry name" value="Nudix"/>
    <property type="match status" value="1"/>
</dbReference>
<dbReference type="GO" id="GO:0005737">
    <property type="term" value="C:cytoplasm"/>
    <property type="evidence" value="ECO:0007669"/>
    <property type="project" value="UniProtKB-SubCell"/>
</dbReference>
<comment type="pathway">
    <text evidence="1 10">Isoprenoid biosynthesis; dimethylallyl diphosphate biosynthesis; dimethylallyl diphosphate from isopentenyl diphosphate: step 1/1.</text>
</comment>
<evidence type="ECO:0000256" key="4">
    <source>
        <dbReference type="ARBA" id="ARBA00022490"/>
    </source>
</evidence>
<dbReference type="AlphaFoldDB" id="A0A7I7RFN0"/>
<dbReference type="UniPathway" id="UPA00059">
    <property type="reaction ID" value="UER00104"/>
</dbReference>
<keyword evidence="7 10" id="KW-0464">Manganese</keyword>
<dbReference type="InterPro" id="IPR000086">
    <property type="entry name" value="NUDIX_hydrolase_dom"/>
</dbReference>
<dbReference type="KEGG" id="mcee:MCEL_16530"/>
<feature type="binding site" evidence="10">
    <location>
        <position position="63"/>
    </location>
    <ligand>
        <name>Mn(2+)</name>
        <dbReference type="ChEBI" id="CHEBI:29035"/>
    </ligand>
</feature>
<dbReference type="Pfam" id="PF00293">
    <property type="entry name" value="NUDIX"/>
    <property type="match status" value="1"/>
</dbReference>
<proteinExistence type="inferred from homology"/>
<protein>
    <recommendedName>
        <fullName evidence="3 10">Isopentenyl-diphosphate Delta-isomerase</fullName>
        <shortName evidence="10">IPP isomerase</shortName>
        <ecNumber evidence="3 10">5.3.3.2</ecNumber>
    </recommendedName>
    <alternativeName>
        <fullName evidence="10">IPP:DMAPP isomerase</fullName>
    </alternativeName>
    <alternativeName>
        <fullName evidence="10">Isopentenyl pyrophosphate isomerase</fullName>
    </alternativeName>
</protein>
<evidence type="ECO:0000256" key="5">
    <source>
        <dbReference type="ARBA" id="ARBA00022723"/>
    </source>
</evidence>
<sequence length="177" mass="19946">MLLDEDGRHIGTASKTTVHHAATPLHLGFSCYLFDADGHVLLTRRALGKTTWPGVWSNSFCGHPAPGEQVDNAVRRRAAQELGVSIESLVCVLPDFRYRAVAADGTVENEICPVFFARCDDRLQPDPDEVMEWMWVSWKQLRSAVGLPWSISPWAMDQIPLLDERYLHGSWPQFISE</sequence>
<keyword evidence="6 10" id="KW-0460">Magnesium</keyword>
<dbReference type="GO" id="GO:0046872">
    <property type="term" value="F:metal ion binding"/>
    <property type="evidence" value="ECO:0007669"/>
    <property type="project" value="UniProtKB-KW"/>
</dbReference>
<feature type="domain" description="Nudix hydrolase" evidence="12">
    <location>
        <begin position="24"/>
        <end position="157"/>
    </location>
</feature>
<dbReference type="InterPro" id="IPR056375">
    <property type="entry name" value="Idi_bact"/>
</dbReference>
<dbReference type="InterPro" id="IPR015797">
    <property type="entry name" value="NUDIX_hydrolase-like_dom_sf"/>
</dbReference>
<keyword evidence="5 10" id="KW-0479">Metal-binding</keyword>
<evidence type="ECO:0000313" key="14">
    <source>
        <dbReference type="Proteomes" id="UP000466431"/>
    </source>
</evidence>
<dbReference type="PROSITE" id="PS51462">
    <property type="entry name" value="NUDIX"/>
    <property type="match status" value="1"/>
</dbReference>
<evidence type="ECO:0000256" key="8">
    <source>
        <dbReference type="ARBA" id="ARBA00023229"/>
    </source>
</evidence>
<reference evidence="13 14" key="1">
    <citation type="journal article" date="2019" name="Emerg. Microbes Infect.">
        <title>Comprehensive subspecies identification of 175 nontuberculous mycobacteria species based on 7547 genomic profiles.</title>
        <authorList>
            <person name="Matsumoto Y."/>
            <person name="Kinjo T."/>
            <person name="Motooka D."/>
            <person name="Nabeya D."/>
            <person name="Jung N."/>
            <person name="Uechi K."/>
            <person name="Horii T."/>
            <person name="Iida T."/>
            <person name="Fujita J."/>
            <person name="Nakamura S."/>
        </authorList>
    </citation>
    <scope>NUCLEOTIDE SEQUENCE [LARGE SCALE GENOMIC DNA]</scope>
    <source>
        <strain evidence="13 14">JCM 18439</strain>
    </source>
</reference>
<name>A0A7I7RFN0_MYCCF</name>
<feature type="active site" evidence="10 11">
    <location>
        <position position="110"/>
    </location>
</feature>
<dbReference type="PANTHER" id="PTHR10885:SF0">
    <property type="entry name" value="ISOPENTENYL-DIPHOSPHATE DELTA-ISOMERASE"/>
    <property type="match status" value="1"/>
</dbReference>
<dbReference type="PIRSF" id="PIRSF018427">
    <property type="entry name" value="Isopntndiph_ism"/>
    <property type="match status" value="1"/>
</dbReference>
<evidence type="ECO:0000256" key="10">
    <source>
        <dbReference type="HAMAP-Rule" id="MF_00202"/>
    </source>
</evidence>
<dbReference type="InterPro" id="IPR011876">
    <property type="entry name" value="IsopentenylPP_isomerase_typ1"/>
</dbReference>
<feature type="binding site" evidence="10">
    <location>
        <position position="81"/>
    </location>
    <ligand>
        <name>Mg(2+)</name>
        <dbReference type="ChEBI" id="CHEBI:18420"/>
    </ligand>
</feature>
<evidence type="ECO:0000256" key="11">
    <source>
        <dbReference type="PIRSR" id="PIRSR018427-1"/>
    </source>
</evidence>
<dbReference type="PANTHER" id="PTHR10885">
    <property type="entry name" value="ISOPENTENYL-DIPHOSPHATE DELTA-ISOMERASE"/>
    <property type="match status" value="1"/>
</dbReference>
<evidence type="ECO:0000256" key="6">
    <source>
        <dbReference type="ARBA" id="ARBA00022842"/>
    </source>
</evidence>
<dbReference type="Gene3D" id="3.90.79.10">
    <property type="entry name" value="Nucleoside Triphosphate Pyrophosphohydrolase"/>
    <property type="match status" value="1"/>
</dbReference>
<gene>
    <name evidence="10 13" type="primary">idi</name>
    <name evidence="13" type="ORF">MCEL_16530</name>
</gene>
<dbReference type="EC" id="5.3.3.2" evidence="3 10"/>
<keyword evidence="4 10" id="KW-0963">Cytoplasm</keyword>
<evidence type="ECO:0000259" key="12">
    <source>
        <dbReference type="PROSITE" id="PS51462"/>
    </source>
</evidence>
<evidence type="ECO:0000256" key="9">
    <source>
        <dbReference type="ARBA" id="ARBA00023235"/>
    </source>
</evidence>
<feature type="binding site" evidence="10">
    <location>
        <position position="110"/>
    </location>
    <ligand>
        <name>Mn(2+)</name>
        <dbReference type="ChEBI" id="CHEBI:29035"/>
    </ligand>
</feature>
<organism evidence="13 14">
    <name type="scientific">Mycolicibacterium celeriflavum</name>
    <name type="common">Mycobacterium celeriflavum</name>
    <dbReference type="NCBI Taxonomy" id="1249101"/>
    <lineage>
        <taxon>Bacteria</taxon>
        <taxon>Bacillati</taxon>
        <taxon>Actinomycetota</taxon>
        <taxon>Actinomycetes</taxon>
        <taxon>Mycobacteriales</taxon>
        <taxon>Mycobacteriaceae</taxon>
        <taxon>Mycolicibacterium</taxon>
    </lineage>
</organism>
<dbReference type="NCBIfam" id="TIGR02150">
    <property type="entry name" value="IPP_isom_1"/>
    <property type="match status" value="1"/>
</dbReference>
<keyword evidence="14" id="KW-1185">Reference proteome</keyword>
<comment type="cofactor">
    <cofactor evidence="10">
        <name>Mn(2+)</name>
        <dbReference type="ChEBI" id="CHEBI:29035"/>
    </cofactor>
    <text evidence="10">Binds 1 Mn(2+) ion per subunit.</text>
</comment>
<comment type="subcellular location">
    <subcellularLocation>
        <location evidence="10">Cytoplasm</location>
    </subcellularLocation>
</comment>
<dbReference type="NCBIfam" id="NF002995">
    <property type="entry name" value="PRK03759.1"/>
    <property type="match status" value="1"/>
</dbReference>
<keyword evidence="8 10" id="KW-0414">Isoprene biosynthesis</keyword>
<comment type="catalytic activity">
    <reaction evidence="10">
        <text>isopentenyl diphosphate = dimethylallyl diphosphate</text>
        <dbReference type="Rhea" id="RHEA:23284"/>
        <dbReference type="ChEBI" id="CHEBI:57623"/>
        <dbReference type="ChEBI" id="CHEBI:128769"/>
        <dbReference type="EC" id="5.3.3.2"/>
    </reaction>
</comment>
<accession>A0A7I7RFN0</accession>
<evidence type="ECO:0000256" key="1">
    <source>
        <dbReference type="ARBA" id="ARBA00004826"/>
    </source>
</evidence>
<feature type="binding site" evidence="10">
    <location>
        <position position="108"/>
    </location>
    <ligand>
        <name>Mn(2+)</name>
        <dbReference type="ChEBI" id="CHEBI:29035"/>
    </ligand>
</feature>
<evidence type="ECO:0000256" key="7">
    <source>
        <dbReference type="ARBA" id="ARBA00023211"/>
    </source>
</evidence>
<dbReference type="CDD" id="cd02885">
    <property type="entry name" value="NUDIX_IPP_Isomerase"/>
    <property type="match status" value="1"/>
</dbReference>
<comment type="cofactor">
    <cofactor evidence="10">
        <name>Mg(2+)</name>
        <dbReference type="ChEBI" id="CHEBI:18420"/>
    </cofactor>
    <text evidence="10">Binds 1 Mg(2+) ion per subunit. The magnesium ion binds only when substrate is bound.</text>
</comment>
<evidence type="ECO:0000313" key="13">
    <source>
        <dbReference type="EMBL" id="BBY43358.1"/>
    </source>
</evidence>
<feature type="binding site" evidence="10">
    <location>
        <position position="26"/>
    </location>
    <ligand>
        <name>Mn(2+)</name>
        <dbReference type="ChEBI" id="CHEBI:29035"/>
    </ligand>
</feature>
<dbReference type="GO" id="GO:0050992">
    <property type="term" value="P:dimethylallyl diphosphate biosynthetic process"/>
    <property type="evidence" value="ECO:0007669"/>
    <property type="project" value="UniProtKB-UniRule"/>
</dbReference>
<dbReference type="Proteomes" id="UP000466431">
    <property type="component" value="Chromosome"/>
</dbReference>
<comment type="function">
    <text evidence="10">Catalyzes the 1,3-allylic rearrangement of the homoallylic substrate isopentenyl (IPP) to its highly electrophilic allylic isomer, dimethylallyl diphosphate (DMAPP).</text>
</comment>
<dbReference type="GO" id="GO:0004452">
    <property type="term" value="F:isopentenyl-diphosphate delta-isomerase activity"/>
    <property type="evidence" value="ECO:0007669"/>
    <property type="project" value="UniProtKB-UniRule"/>
</dbReference>
<dbReference type="HAMAP" id="MF_00202">
    <property type="entry name" value="Idi"/>
    <property type="match status" value="1"/>
</dbReference>
<dbReference type="EMBL" id="AP022591">
    <property type="protein sequence ID" value="BBY43358.1"/>
    <property type="molecule type" value="Genomic_DNA"/>
</dbReference>
<dbReference type="GO" id="GO:0008299">
    <property type="term" value="P:isoprenoid biosynthetic process"/>
    <property type="evidence" value="ECO:0007669"/>
    <property type="project" value="UniProtKB-UniRule"/>
</dbReference>
<evidence type="ECO:0000256" key="2">
    <source>
        <dbReference type="ARBA" id="ARBA00007579"/>
    </source>
</evidence>
<feature type="active site" evidence="10 11">
    <location>
        <position position="61"/>
    </location>
</feature>
<feature type="binding site" evidence="10">
    <location>
        <position position="19"/>
    </location>
    <ligand>
        <name>Mn(2+)</name>
        <dbReference type="ChEBI" id="CHEBI:29035"/>
    </ligand>
</feature>
<comment type="similarity">
    <text evidence="2 10">Belongs to the IPP isomerase type 1 family.</text>
</comment>